<dbReference type="GO" id="GO:0019592">
    <property type="term" value="P:mannitol catabolic process"/>
    <property type="evidence" value="ECO:0007669"/>
    <property type="project" value="TreeGrafter"/>
</dbReference>
<dbReference type="InterPro" id="IPR023028">
    <property type="entry name" value="Mannitol_1_phos_5_DH"/>
</dbReference>
<dbReference type="EC" id="1.1.1.17" evidence="2 7"/>
<dbReference type="InterPro" id="IPR008927">
    <property type="entry name" value="6-PGluconate_DH-like_C_sf"/>
</dbReference>
<dbReference type="SUPFAM" id="SSF51735">
    <property type="entry name" value="NAD(P)-binding Rossmann-fold domains"/>
    <property type="match status" value="1"/>
</dbReference>
<dbReference type="InterPro" id="IPR036291">
    <property type="entry name" value="NAD(P)-bd_dom_sf"/>
</dbReference>
<dbReference type="PATRIC" id="fig|1398.25.peg.3365"/>
<dbReference type="PANTHER" id="PTHR30524">
    <property type="entry name" value="MANNITOL-1-PHOSPHATE 5-DEHYDROGENASE"/>
    <property type="match status" value="1"/>
</dbReference>
<evidence type="ECO:0000256" key="3">
    <source>
        <dbReference type="ARBA" id="ARBA00016219"/>
    </source>
</evidence>
<evidence type="ECO:0000256" key="6">
    <source>
        <dbReference type="ARBA" id="ARBA00048615"/>
    </source>
</evidence>
<dbReference type="Proteomes" id="UP000075304">
    <property type="component" value="Unassembled WGS sequence"/>
</dbReference>
<feature type="domain" description="Mannitol dehydrogenase N-terminal" evidence="8">
    <location>
        <begin position="3"/>
        <end position="188"/>
    </location>
</feature>
<evidence type="ECO:0000313" key="10">
    <source>
        <dbReference type="EMBL" id="KYC67859.1"/>
    </source>
</evidence>
<dbReference type="RefSeq" id="WP_061575075.1">
    <property type="nucleotide sequence ID" value="NZ_LQYI01000065.1"/>
</dbReference>
<protein>
    <recommendedName>
        <fullName evidence="3 7">Mannitol-1-phosphate 5-dehydrogenase</fullName>
        <ecNumber evidence="2 7">1.1.1.17</ecNumber>
    </recommendedName>
</protein>
<dbReference type="Gene3D" id="3.40.50.720">
    <property type="entry name" value="NAD(P)-binding Rossmann-like Domain"/>
    <property type="match status" value="1"/>
</dbReference>
<keyword evidence="5 7" id="KW-0520">NAD</keyword>
<reference evidence="10 11" key="1">
    <citation type="submission" date="2016-01" db="EMBL/GenBank/DDBJ databases">
        <title>Genome Sequences of Twelve Sporeforming Bacillus Species Isolated from Foods.</title>
        <authorList>
            <person name="Berendsen E.M."/>
            <person name="Wells-Bennik M.H."/>
            <person name="Krawcyk A.O."/>
            <person name="De Jong A."/>
            <person name="Holsappel S."/>
            <person name="Eijlander R.T."/>
            <person name="Kuipers O.P."/>
        </authorList>
    </citation>
    <scope>NUCLEOTIDE SEQUENCE [LARGE SCALE GENOMIC DNA]</scope>
    <source>
        <strain evidence="10 11">B4099</strain>
    </source>
</reference>
<evidence type="ECO:0000259" key="9">
    <source>
        <dbReference type="Pfam" id="PF08125"/>
    </source>
</evidence>
<dbReference type="GO" id="GO:0008926">
    <property type="term" value="F:mannitol-1-phosphate 5-dehydrogenase activity"/>
    <property type="evidence" value="ECO:0007669"/>
    <property type="project" value="UniProtKB-UniRule"/>
</dbReference>
<dbReference type="Gene3D" id="1.10.1040.10">
    <property type="entry name" value="N-(1-d-carboxylethyl)-l-norvaline Dehydrogenase, domain 2"/>
    <property type="match status" value="1"/>
</dbReference>
<evidence type="ECO:0000256" key="7">
    <source>
        <dbReference type="HAMAP-Rule" id="MF_00196"/>
    </source>
</evidence>
<dbReference type="GO" id="GO:0005829">
    <property type="term" value="C:cytosol"/>
    <property type="evidence" value="ECO:0007669"/>
    <property type="project" value="TreeGrafter"/>
</dbReference>
<dbReference type="InterPro" id="IPR013328">
    <property type="entry name" value="6PGD_dom2"/>
</dbReference>
<dbReference type="PROSITE" id="PS00974">
    <property type="entry name" value="MANNITOL_DHGENASE"/>
    <property type="match status" value="1"/>
</dbReference>
<feature type="binding site" evidence="7">
    <location>
        <begin position="4"/>
        <end position="15"/>
    </location>
    <ligand>
        <name>NAD(+)</name>
        <dbReference type="ChEBI" id="CHEBI:57540"/>
    </ligand>
</feature>
<dbReference type="Pfam" id="PF08125">
    <property type="entry name" value="Mannitol_dh_C"/>
    <property type="match status" value="1"/>
</dbReference>
<name>A0A150KDT3_HEYCO</name>
<sequence length="383" mass="42922">MKQAVHFGAGNIGRGFIGALFSKSGYKVTFVDVAGRIIDALNAKKEYLVISADENQTAEKIQHVSGINSREHPEDVVEAIKNATYLTTAVGVKVLPVIAPLIAKGIEARLRGSSEGKLYVIACENQIAATDFLKKHVLRYLNEMDAENMDNAVAFLNCAVDRIVPVQSHHQLLDVLVEPYYEWVVEANEKLPEVEGMGIVANITPYIERKLFTVNTGHAVTAYIGYLAGKKTIDQALGDLDIYQAVKKTVDETGNYLIQKFGLNRREHEKYISKILERFQNKYFKDDVTRVGRSPIRKLGPEDRLIKPAIEAKKLGLPFTHLSSAIATCLRFDVKTDPEAVELQKQLKEYGVREVLHRISKLEKDDPITLEVAHSYEQMEMLV</sequence>
<evidence type="ECO:0000256" key="4">
    <source>
        <dbReference type="ARBA" id="ARBA00023002"/>
    </source>
</evidence>
<dbReference type="EMBL" id="LQYI01000065">
    <property type="protein sequence ID" value="KYC67859.1"/>
    <property type="molecule type" value="Genomic_DNA"/>
</dbReference>
<comment type="similarity">
    <text evidence="1 7">Belongs to the mannitol dehydrogenase family.</text>
</comment>
<evidence type="ECO:0000256" key="5">
    <source>
        <dbReference type="ARBA" id="ARBA00023027"/>
    </source>
</evidence>
<dbReference type="InterPro" id="IPR000669">
    <property type="entry name" value="Mannitol_DH"/>
</dbReference>
<dbReference type="Pfam" id="PF01232">
    <property type="entry name" value="Mannitol_dh"/>
    <property type="match status" value="1"/>
</dbReference>
<dbReference type="AlphaFoldDB" id="A0A150KDT3"/>
<dbReference type="NCBIfam" id="NF002652">
    <property type="entry name" value="PRK02318.2-5"/>
    <property type="match status" value="1"/>
</dbReference>
<evidence type="ECO:0000313" key="11">
    <source>
        <dbReference type="Proteomes" id="UP000075304"/>
    </source>
</evidence>
<dbReference type="NCBIfam" id="NF002646">
    <property type="entry name" value="PRK02318.1-2"/>
    <property type="match status" value="1"/>
</dbReference>
<dbReference type="SUPFAM" id="SSF48179">
    <property type="entry name" value="6-phosphogluconate dehydrogenase C-terminal domain-like"/>
    <property type="match status" value="1"/>
</dbReference>
<dbReference type="NCBIfam" id="NF002647">
    <property type="entry name" value="PRK02318.1-3"/>
    <property type="match status" value="1"/>
</dbReference>
<gene>
    <name evidence="7" type="primary">mtlD</name>
    <name evidence="10" type="ORF">B4099_0874</name>
</gene>
<evidence type="ECO:0000256" key="1">
    <source>
        <dbReference type="ARBA" id="ARBA00006541"/>
    </source>
</evidence>
<feature type="domain" description="Mannitol dehydrogenase C-terminal" evidence="9">
    <location>
        <begin position="202"/>
        <end position="379"/>
    </location>
</feature>
<dbReference type="HAMAP" id="MF_00196">
    <property type="entry name" value="Mannitol_dehydrog"/>
    <property type="match status" value="1"/>
</dbReference>
<comment type="catalytic activity">
    <reaction evidence="6 7">
        <text>D-mannitol 1-phosphate + NAD(+) = beta-D-fructose 6-phosphate + NADH + H(+)</text>
        <dbReference type="Rhea" id="RHEA:19661"/>
        <dbReference type="ChEBI" id="CHEBI:15378"/>
        <dbReference type="ChEBI" id="CHEBI:57540"/>
        <dbReference type="ChEBI" id="CHEBI:57634"/>
        <dbReference type="ChEBI" id="CHEBI:57945"/>
        <dbReference type="ChEBI" id="CHEBI:61381"/>
        <dbReference type="EC" id="1.1.1.17"/>
    </reaction>
</comment>
<dbReference type="InterPro" id="IPR013131">
    <property type="entry name" value="Mannitol_DH_N"/>
</dbReference>
<dbReference type="PANTHER" id="PTHR30524:SF0">
    <property type="entry name" value="ALTRONATE OXIDOREDUCTASE-RELATED"/>
    <property type="match status" value="1"/>
</dbReference>
<proteinExistence type="inferred from homology"/>
<evidence type="ECO:0000259" key="8">
    <source>
        <dbReference type="Pfam" id="PF01232"/>
    </source>
</evidence>
<accession>A0A150KDT3</accession>
<organism evidence="10 11">
    <name type="scientific">Heyndrickxia coagulans</name>
    <name type="common">Weizmannia coagulans</name>
    <dbReference type="NCBI Taxonomy" id="1398"/>
    <lineage>
        <taxon>Bacteria</taxon>
        <taxon>Bacillati</taxon>
        <taxon>Bacillota</taxon>
        <taxon>Bacilli</taxon>
        <taxon>Bacillales</taxon>
        <taxon>Bacillaceae</taxon>
        <taxon>Heyndrickxia</taxon>
    </lineage>
</organism>
<comment type="caution">
    <text evidence="10">The sequence shown here is derived from an EMBL/GenBank/DDBJ whole genome shotgun (WGS) entry which is preliminary data.</text>
</comment>
<keyword evidence="4 7" id="KW-0560">Oxidoreductase</keyword>
<dbReference type="InterPro" id="IPR013118">
    <property type="entry name" value="Mannitol_DH_C"/>
</dbReference>
<evidence type="ECO:0000256" key="2">
    <source>
        <dbReference type="ARBA" id="ARBA00012939"/>
    </source>
</evidence>
<dbReference type="InterPro" id="IPR023027">
    <property type="entry name" value="Mannitol_DH_CS"/>
</dbReference>
<dbReference type="PRINTS" id="PR00084">
    <property type="entry name" value="MTLDHDRGNASE"/>
</dbReference>